<gene>
    <name evidence="4" type="ORF">ACJRO7_003770</name>
</gene>
<feature type="domain" description="C2H2-type" evidence="3">
    <location>
        <begin position="42"/>
        <end position="69"/>
    </location>
</feature>
<dbReference type="EMBL" id="JBJKBG010000010">
    <property type="protein sequence ID" value="KAL3718700.1"/>
    <property type="molecule type" value="Genomic_DNA"/>
</dbReference>
<keyword evidence="1" id="KW-0863">Zinc-finger</keyword>
<feature type="region of interest" description="Disordered" evidence="2">
    <location>
        <begin position="67"/>
        <end position="95"/>
    </location>
</feature>
<evidence type="ECO:0000313" key="4">
    <source>
        <dbReference type="EMBL" id="KAL3718700.1"/>
    </source>
</evidence>
<sequence>MALSNANPLPLGGSSSDAMARIARAEYDRRNRSLPHPKYGPYRCPRCNFSFATSQTFASHMSSHYRLESEEERRMRLEEKHRRRGKRQGPARPRPLARALARPLAMAITFRPIRMSWPALATIENVPVPAKTENVGLQGKEIKKEMADVQGVGRAFGIREIKEEPVV</sequence>
<evidence type="ECO:0000313" key="5">
    <source>
        <dbReference type="Proteomes" id="UP001634007"/>
    </source>
</evidence>
<name>A0ABD3IUW7_EUCGL</name>
<reference evidence="4 5" key="1">
    <citation type="submission" date="2024-11" db="EMBL/GenBank/DDBJ databases">
        <title>Chromosome-level genome assembly of Eucalyptus globulus Labill. provides insights into its genome evolution.</title>
        <authorList>
            <person name="Li X."/>
        </authorList>
    </citation>
    <scope>NUCLEOTIDE SEQUENCE [LARGE SCALE GENOMIC DNA]</scope>
    <source>
        <strain evidence="4">CL2024</strain>
        <tissue evidence="4">Fresh tender leaves</tissue>
    </source>
</reference>
<dbReference type="Proteomes" id="UP001634007">
    <property type="component" value="Unassembled WGS sequence"/>
</dbReference>
<dbReference type="PROSITE" id="PS50157">
    <property type="entry name" value="ZINC_FINGER_C2H2_2"/>
    <property type="match status" value="1"/>
</dbReference>
<dbReference type="AlphaFoldDB" id="A0ABD3IUW7"/>
<dbReference type="SUPFAM" id="SSF57667">
    <property type="entry name" value="beta-beta-alpha zinc fingers"/>
    <property type="match status" value="1"/>
</dbReference>
<keyword evidence="1" id="KW-0862">Zinc</keyword>
<evidence type="ECO:0000256" key="1">
    <source>
        <dbReference type="PROSITE-ProRule" id="PRU00042"/>
    </source>
</evidence>
<evidence type="ECO:0000256" key="2">
    <source>
        <dbReference type="SAM" id="MobiDB-lite"/>
    </source>
</evidence>
<feature type="compositionally biased region" description="Basic and acidic residues" evidence="2">
    <location>
        <begin position="67"/>
        <end position="80"/>
    </location>
</feature>
<dbReference type="SMART" id="SM00355">
    <property type="entry name" value="ZnF_C2H2"/>
    <property type="match status" value="1"/>
</dbReference>
<accession>A0ABD3IUW7</accession>
<keyword evidence="1" id="KW-0479">Metal-binding</keyword>
<dbReference type="InterPro" id="IPR013087">
    <property type="entry name" value="Znf_C2H2_type"/>
</dbReference>
<comment type="caution">
    <text evidence="4">The sequence shown here is derived from an EMBL/GenBank/DDBJ whole genome shotgun (WGS) entry which is preliminary data.</text>
</comment>
<evidence type="ECO:0000259" key="3">
    <source>
        <dbReference type="PROSITE" id="PS50157"/>
    </source>
</evidence>
<dbReference type="PROSITE" id="PS00028">
    <property type="entry name" value="ZINC_FINGER_C2H2_1"/>
    <property type="match status" value="1"/>
</dbReference>
<dbReference type="InterPro" id="IPR036236">
    <property type="entry name" value="Znf_C2H2_sf"/>
</dbReference>
<proteinExistence type="predicted"/>
<dbReference type="GO" id="GO:0008270">
    <property type="term" value="F:zinc ion binding"/>
    <property type="evidence" value="ECO:0007669"/>
    <property type="project" value="UniProtKB-KW"/>
</dbReference>
<keyword evidence="5" id="KW-1185">Reference proteome</keyword>
<dbReference type="Gene3D" id="3.30.160.60">
    <property type="entry name" value="Classic Zinc Finger"/>
    <property type="match status" value="1"/>
</dbReference>
<organism evidence="4 5">
    <name type="scientific">Eucalyptus globulus</name>
    <name type="common">Tasmanian blue gum</name>
    <dbReference type="NCBI Taxonomy" id="34317"/>
    <lineage>
        <taxon>Eukaryota</taxon>
        <taxon>Viridiplantae</taxon>
        <taxon>Streptophyta</taxon>
        <taxon>Embryophyta</taxon>
        <taxon>Tracheophyta</taxon>
        <taxon>Spermatophyta</taxon>
        <taxon>Magnoliopsida</taxon>
        <taxon>eudicotyledons</taxon>
        <taxon>Gunneridae</taxon>
        <taxon>Pentapetalae</taxon>
        <taxon>rosids</taxon>
        <taxon>malvids</taxon>
        <taxon>Myrtales</taxon>
        <taxon>Myrtaceae</taxon>
        <taxon>Myrtoideae</taxon>
        <taxon>Eucalypteae</taxon>
        <taxon>Eucalyptus</taxon>
    </lineage>
</organism>
<protein>
    <recommendedName>
        <fullName evidence="3">C2H2-type domain-containing protein</fullName>
    </recommendedName>
</protein>